<feature type="domain" description="(S)-ureidoglycine aminohydrolase cupin" evidence="1">
    <location>
        <begin position="48"/>
        <end position="115"/>
    </location>
</feature>
<dbReference type="Proteomes" id="UP001241092">
    <property type="component" value="Chromosome"/>
</dbReference>
<dbReference type="SUPFAM" id="SSF51182">
    <property type="entry name" value="RmlC-like cupins"/>
    <property type="match status" value="1"/>
</dbReference>
<dbReference type="EMBL" id="AP022567">
    <property type="protein sequence ID" value="BBX38108.1"/>
    <property type="molecule type" value="Genomic_DNA"/>
</dbReference>
<name>A0AAI8U154_MYCME</name>
<reference evidence="2" key="2">
    <citation type="submission" date="2020-02" db="EMBL/GenBank/DDBJ databases">
        <authorList>
            <person name="Matsumoto Y."/>
            <person name="Kinjo T."/>
            <person name="Motooka D."/>
            <person name="Nabeya D."/>
            <person name="Jung N."/>
            <person name="Uechi K."/>
            <person name="Horii T."/>
            <person name="Iida T."/>
            <person name="Fujita J."/>
            <person name="Nakamura S."/>
        </authorList>
    </citation>
    <scope>NUCLEOTIDE SEQUENCE</scope>
    <source>
        <strain evidence="2">JCM 12375</strain>
    </source>
</reference>
<dbReference type="Gene3D" id="2.60.120.10">
    <property type="entry name" value="Jelly Rolls"/>
    <property type="match status" value="1"/>
</dbReference>
<organism evidence="3 5">
    <name type="scientific">Mycolicibacterium mageritense</name>
    <name type="common">Mycobacterium mageritense</name>
    <dbReference type="NCBI Taxonomy" id="53462"/>
    <lineage>
        <taxon>Bacteria</taxon>
        <taxon>Bacillati</taxon>
        <taxon>Actinomycetota</taxon>
        <taxon>Actinomycetes</taxon>
        <taxon>Mycobacteriales</taxon>
        <taxon>Mycobacteriaceae</taxon>
        <taxon>Mycolicibacterium</taxon>
    </lineage>
</organism>
<dbReference type="Proteomes" id="UP000465622">
    <property type="component" value="Chromosome"/>
</dbReference>
<reference evidence="3" key="3">
    <citation type="submission" date="2023-03" db="EMBL/GenBank/DDBJ databases">
        <title>Draft genome sequence of a Mycolicibacterium mageritense strain H4_3_1 isolated from a hybrid biological-inorganic system reactor.</title>
        <authorList>
            <person name="Feng X."/>
            <person name="Kazama D."/>
            <person name="Sato K."/>
            <person name="Kobayashi H."/>
        </authorList>
    </citation>
    <scope>NUCLEOTIDE SEQUENCE</scope>
    <source>
        <strain evidence="3">H4_3_1</strain>
    </source>
</reference>
<dbReference type="Pfam" id="PF05899">
    <property type="entry name" value="Cupin_3"/>
    <property type="match status" value="1"/>
</dbReference>
<dbReference type="RefSeq" id="WP_036443112.1">
    <property type="nucleotide sequence ID" value="NZ_AP022567.1"/>
</dbReference>
<evidence type="ECO:0000313" key="5">
    <source>
        <dbReference type="Proteomes" id="UP001241092"/>
    </source>
</evidence>
<reference evidence="2 4" key="1">
    <citation type="journal article" date="2019" name="Emerg. Microbes Infect.">
        <title>Comprehensive subspecies identification of 175 nontuberculous mycobacteria species based on 7547 genomic profiles.</title>
        <authorList>
            <person name="Matsumoto Y."/>
            <person name="Kinjo T."/>
            <person name="Motooka D."/>
            <person name="Nabeya D."/>
            <person name="Jung N."/>
            <person name="Uechi K."/>
            <person name="Horii T."/>
            <person name="Iida T."/>
            <person name="Fujita J."/>
            <person name="Nakamura S."/>
        </authorList>
    </citation>
    <scope>NUCLEOTIDE SEQUENCE [LARGE SCALE GENOMIC DNA]</scope>
    <source>
        <strain evidence="2 4">JCM 12375</strain>
    </source>
</reference>
<proteinExistence type="predicted"/>
<evidence type="ECO:0000259" key="1">
    <source>
        <dbReference type="Pfam" id="PF05899"/>
    </source>
</evidence>
<keyword evidence="4" id="KW-1185">Reference proteome</keyword>
<evidence type="ECO:0000313" key="3">
    <source>
        <dbReference type="EMBL" id="BDY32744.1"/>
    </source>
</evidence>
<dbReference type="CDD" id="cd02227">
    <property type="entry name" value="cupin_TM1112-like"/>
    <property type="match status" value="1"/>
</dbReference>
<dbReference type="PANTHER" id="PTHR40943">
    <property type="entry name" value="CYTOPLASMIC PROTEIN-RELATED"/>
    <property type="match status" value="1"/>
</dbReference>
<evidence type="ECO:0000313" key="4">
    <source>
        <dbReference type="Proteomes" id="UP000465622"/>
    </source>
</evidence>
<dbReference type="InterPro" id="IPR014710">
    <property type="entry name" value="RmlC-like_jellyroll"/>
</dbReference>
<evidence type="ECO:0000313" key="2">
    <source>
        <dbReference type="EMBL" id="BBX38108.1"/>
    </source>
</evidence>
<dbReference type="InterPro" id="IPR008579">
    <property type="entry name" value="UGlyAH_Cupin_dom"/>
</dbReference>
<gene>
    <name evidence="3" type="ORF">hbim_06714</name>
    <name evidence="2" type="ORF">MMAGJ_73900</name>
</gene>
<dbReference type="EMBL" id="AP027452">
    <property type="protein sequence ID" value="BDY32744.1"/>
    <property type="molecule type" value="Genomic_DNA"/>
</dbReference>
<dbReference type="PANTHER" id="PTHR40943:SF1">
    <property type="entry name" value="CYTOPLASMIC PROTEIN"/>
    <property type="match status" value="1"/>
</dbReference>
<dbReference type="InterPro" id="IPR011051">
    <property type="entry name" value="RmlC_Cupin_sf"/>
</dbReference>
<protein>
    <recommendedName>
        <fullName evidence="1">(S)-ureidoglycine aminohydrolase cupin domain-containing protein</fullName>
    </recommendedName>
</protein>
<sequence length="120" mass="13326">MSQTFWPAALFEENLEESLLGQPSAEVLGEEIRVRSSVPFISAEPGIRSGVWEASPGLSRWEFVDRGEVIHVLEGRMVITEDGGDPVTVEAGSAAFFPIGWKGTWEIQERIRKFFVVFAA</sequence>
<dbReference type="AlphaFoldDB" id="A0AAI8U154"/>
<accession>A0AAI8U154</accession>